<accession>A0A1E3W6L0</accession>
<protein>
    <submittedName>
        <fullName evidence="1">Uncharacterized protein</fullName>
    </submittedName>
</protein>
<name>A0A1E3W6L0_9HYPH</name>
<dbReference type="Pfam" id="PF13489">
    <property type="entry name" value="Methyltransf_23"/>
    <property type="match status" value="1"/>
</dbReference>
<dbReference type="EMBL" id="LPWD01000427">
    <property type="protein sequence ID" value="ODS01475.1"/>
    <property type="molecule type" value="Genomic_DNA"/>
</dbReference>
<sequence>MAGNSKLIEAYAQIHATGTYGNTSLKSLRLLRPEIQLLKPRSVIDYGCGQSVLVDRLDLGYPLDLYRYDPAIPAFAEKPKVKADLLINIDVLEHIEEHDLDDVLADMRSMCRDALIVVDTAPAKRLLPDGRNLHVTLKPHDWWQARIGKHFGALHPVRTLRTARAGFKTWQRSPADTLRYHMMRAREDVRYYAKRMRGKVY</sequence>
<keyword evidence="2" id="KW-1185">Reference proteome</keyword>
<comment type="caution">
    <text evidence="1">The sequence shown here is derived from an EMBL/GenBank/DDBJ whole genome shotgun (WGS) entry which is preliminary data.</text>
</comment>
<organism evidence="1 2">
    <name type="scientific">Methyloceanibacter marginalis</name>
    <dbReference type="NCBI Taxonomy" id="1774971"/>
    <lineage>
        <taxon>Bacteria</taxon>
        <taxon>Pseudomonadati</taxon>
        <taxon>Pseudomonadota</taxon>
        <taxon>Alphaproteobacteria</taxon>
        <taxon>Hyphomicrobiales</taxon>
        <taxon>Hyphomicrobiaceae</taxon>
        <taxon>Methyloceanibacter</taxon>
    </lineage>
</organism>
<proteinExistence type="predicted"/>
<dbReference type="InterPro" id="IPR029063">
    <property type="entry name" value="SAM-dependent_MTases_sf"/>
</dbReference>
<dbReference type="Proteomes" id="UP000095042">
    <property type="component" value="Unassembled WGS sequence"/>
</dbReference>
<dbReference type="OrthoDB" id="5614897at2"/>
<evidence type="ECO:0000313" key="2">
    <source>
        <dbReference type="Proteomes" id="UP000095042"/>
    </source>
</evidence>
<dbReference type="SUPFAM" id="SSF53335">
    <property type="entry name" value="S-adenosyl-L-methionine-dependent methyltransferases"/>
    <property type="match status" value="1"/>
</dbReference>
<dbReference type="AlphaFoldDB" id="A0A1E3W6L0"/>
<reference evidence="1 2" key="1">
    <citation type="journal article" date="2016" name="Environ. Microbiol.">
        <title>New Methyloceanibacter diversity from North Sea sediments includes methanotroph containing solely the soluble methane monooxygenase.</title>
        <authorList>
            <person name="Vekeman B."/>
            <person name="Kerckhof F.M."/>
            <person name="Cremers G."/>
            <person name="de Vos P."/>
            <person name="Vandamme P."/>
            <person name="Boon N."/>
            <person name="Op den Camp H.J."/>
            <person name="Heylen K."/>
        </authorList>
    </citation>
    <scope>NUCLEOTIDE SEQUENCE [LARGE SCALE GENOMIC DNA]</scope>
    <source>
        <strain evidence="1 2">R-67177</strain>
    </source>
</reference>
<evidence type="ECO:0000313" key="1">
    <source>
        <dbReference type="EMBL" id="ODS01475.1"/>
    </source>
</evidence>
<dbReference type="RefSeq" id="WP_069624863.1">
    <property type="nucleotide sequence ID" value="NZ_LPWD01000427.1"/>
</dbReference>
<gene>
    <name evidence="1" type="ORF">AUC71_00215</name>
</gene>